<accession>A0A7L3GGU2</accession>
<dbReference type="InterPro" id="IPR036116">
    <property type="entry name" value="FN3_sf"/>
</dbReference>
<dbReference type="InterPro" id="IPR013783">
    <property type="entry name" value="Ig-like_fold"/>
</dbReference>
<sequence length="78" mass="8775">GSSVSTQFLVHKYGKHMFTCKTVCEYKKKLICGIDIESGNPPDKPRNVSCIQYGTDGHPTCTWDKGRLTYINTTYAIQ</sequence>
<feature type="non-terminal residue" evidence="1">
    <location>
        <position position="1"/>
    </location>
</feature>
<dbReference type="AlphaFoldDB" id="A0A7L3GGU2"/>
<dbReference type="SUPFAM" id="SSF49265">
    <property type="entry name" value="Fibronectin type III"/>
    <property type="match status" value="1"/>
</dbReference>
<evidence type="ECO:0000313" key="2">
    <source>
        <dbReference type="Proteomes" id="UP000528690"/>
    </source>
</evidence>
<evidence type="ECO:0000313" key="1">
    <source>
        <dbReference type="EMBL" id="NXT91551.1"/>
    </source>
</evidence>
<name>A0A7L3GGU2_9AVES</name>
<dbReference type="EMBL" id="VZTV01062364">
    <property type="protein sequence ID" value="NXT91551.1"/>
    <property type="molecule type" value="Genomic_DNA"/>
</dbReference>
<gene>
    <name evidence="1" type="primary">Il12rb2</name>
    <name evidence="1" type="ORF">ANHRUF_R07045</name>
</gene>
<comment type="caution">
    <text evidence="1">The sequence shown here is derived from an EMBL/GenBank/DDBJ whole genome shotgun (WGS) entry which is preliminary data.</text>
</comment>
<dbReference type="Proteomes" id="UP000528690">
    <property type="component" value="Unassembled WGS sequence"/>
</dbReference>
<organism evidence="1 2">
    <name type="scientific">Anhinga rufa</name>
    <name type="common">African darter</name>
    <dbReference type="NCBI Taxonomy" id="317792"/>
    <lineage>
        <taxon>Eukaryota</taxon>
        <taxon>Metazoa</taxon>
        <taxon>Chordata</taxon>
        <taxon>Craniata</taxon>
        <taxon>Vertebrata</taxon>
        <taxon>Euteleostomi</taxon>
        <taxon>Archelosauria</taxon>
        <taxon>Archosauria</taxon>
        <taxon>Dinosauria</taxon>
        <taxon>Saurischia</taxon>
        <taxon>Theropoda</taxon>
        <taxon>Coelurosauria</taxon>
        <taxon>Aves</taxon>
        <taxon>Neognathae</taxon>
        <taxon>Neoaves</taxon>
        <taxon>Aequornithes</taxon>
        <taxon>Suliformes</taxon>
        <taxon>Anhingidae</taxon>
        <taxon>Anhinga</taxon>
    </lineage>
</organism>
<dbReference type="OrthoDB" id="10005435at2759"/>
<feature type="non-terminal residue" evidence="1">
    <location>
        <position position="78"/>
    </location>
</feature>
<reference evidence="1 2" key="1">
    <citation type="submission" date="2019-09" db="EMBL/GenBank/DDBJ databases">
        <title>Bird 10,000 Genomes (B10K) Project - Family phase.</title>
        <authorList>
            <person name="Zhang G."/>
        </authorList>
    </citation>
    <scope>NUCLEOTIDE SEQUENCE [LARGE SCALE GENOMIC DNA]</scope>
    <source>
        <strain evidence="1">B10K-DU-029-28</strain>
    </source>
</reference>
<keyword evidence="2" id="KW-1185">Reference proteome</keyword>
<proteinExistence type="predicted"/>
<dbReference type="Gene3D" id="2.60.40.10">
    <property type="entry name" value="Immunoglobulins"/>
    <property type="match status" value="1"/>
</dbReference>
<protein>
    <submittedName>
        <fullName evidence="1">I12R2 protein</fullName>
    </submittedName>
</protein>